<dbReference type="RefSeq" id="WP_340331032.1">
    <property type="nucleotide sequence ID" value="NZ_JAZHOF010000007.1"/>
</dbReference>
<evidence type="ECO:0000313" key="2">
    <source>
        <dbReference type="Proteomes" id="UP001378188"/>
    </source>
</evidence>
<name>A0AAW9RVB5_9HYPH</name>
<dbReference type="Proteomes" id="UP001378188">
    <property type="component" value="Unassembled WGS sequence"/>
</dbReference>
<keyword evidence="2" id="KW-1185">Reference proteome</keyword>
<dbReference type="InterPro" id="IPR029063">
    <property type="entry name" value="SAM-dependent_MTases_sf"/>
</dbReference>
<gene>
    <name evidence="1" type="ORF">V3328_17760</name>
</gene>
<proteinExistence type="predicted"/>
<sequence length="238" mass="27299">MNIRVAGQYVRAWLKDWRQFGHRQLARDCPICGYHGLFVAAGHPPRWNARCPNCDSRERHRLACLYYDQAGIGPGKGLKILHFAPEDFFLNRMRGDPDYIATDPKMPGVERREDMTALSFEPGTFDIAIAHHVLEHIPDDRKAMSELFRVLKPGGSAILSVPQNFSRIDTWEDDAITGEKARVAAFGARDHKRFYGRDFEKRLAQAGFEVDVFRMPPADEVRYGLLRDEAIYIARRPQ</sequence>
<dbReference type="AlphaFoldDB" id="A0AAW9RVB5"/>
<organism evidence="1 2">
    <name type="scientific">Microbaculum marinum</name>
    <dbReference type="NCBI Taxonomy" id="1764581"/>
    <lineage>
        <taxon>Bacteria</taxon>
        <taxon>Pseudomonadati</taxon>
        <taxon>Pseudomonadota</taxon>
        <taxon>Alphaproteobacteria</taxon>
        <taxon>Hyphomicrobiales</taxon>
        <taxon>Tepidamorphaceae</taxon>
        <taxon>Microbaculum</taxon>
    </lineage>
</organism>
<dbReference type="Gene3D" id="3.40.50.150">
    <property type="entry name" value="Vaccinia Virus protein VP39"/>
    <property type="match status" value="1"/>
</dbReference>
<keyword evidence="1" id="KW-0489">Methyltransferase</keyword>
<protein>
    <submittedName>
        <fullName evidence="1">Methyltransferase domain-containing protein</fullName>
    </submittedName>
</protein>
<accession>A0AAW9RVB5</accession>
<dbReference type="SUPFAM" id="SSF53335">
    <property type="entry name" value="S-adenosyl-L-methionine-dependent methyltransferases"/>
    <property type="match status" value="1"/>
</dbReference>
<reference evidence="1 2" key="1">
    <citation type="submission" date="2024-02" db="EMBL/GenBank/DDBJ databases">
        <title>Genome analysis and characterization of Microbaculum marinisediminis sp. nov., isolated from marine sediment.</title>
        <authorList>
            <person name="Du Z.-J."/>
            <person name="Ye Y.-Q."/>
            <person name="Zhang Z.-R."/>
            <person name="Yuan S.-M."/>
            <person name="Zhang X.-Y."/>
        </authorList>
    </citation>
    <scope>NUCLEOTIDE SEQUENCE [LARGE SCALE GENOMIC DNA]</scope>
    <source>
        <strain evidence="1 2">SDUM1044001</strain>
    </source>
</reference>
<keyword evidence="1" id="KW-0808">Transferase</keyword>
<dbReference type="GO" id="GO:0032259">
    <property type="term" value="P:methylation"/>
    <property type="evidence" value="ECO:0007669"/>
    <property type="project" value="UniProtKB-KW"/>
</dbReference>
<dbReference type="GO" id="GO:0008168">
    <property type="term" value="F:methyltransferase activity"/>
    <property type="evidence" value="ECO:0007669"/>
    <property type="project" value="UniProtKB-KW"/>
</dbReference>
<evidence type="ECO:0000313" key="1">
    <source>
        <dbReference type="EMBL" id="MEJ8573339.1"/>
    </source>
</evidence>
<dbReference type="CDD" id="cd02440">
    <property type="entry name" value="AdoMet_MTases"/>
    <property type="match status" value="1"/>
</dbReference>
<comment type="caution">
    <text evidence="1">The sequence shown here is derived from an EMBL/GenBank/DDBJ whole genome shotgun (WGS) entry which is preliminary data.</text>
</comment>
<dbReference type="EMBL" id="JAZHOF010000007">
    <property type="protein sequence ID" value="MEJ8573339.1"/>
    <property type="molecule type" value="Genomic_DNA"/>
</dbReference>
<dbReference type="Pfam" id="PF13489">
    <property type="entry name" value="Methyltransf_23"/>
    <property type="match status" value="1"/>
</dbReference>